<dbReference type="AlphaFoldDB" id="A0A428PYT5"/>
<dbReference type="STRING" id="1325734.A0A428PYT5"/>
<name>A0A428PYT5_9HYPO</name>
<dbReference type="InterPro" id="IPR025340">
    <property type="entry name" value="DUF4246"/>
</dbReference>
<sequence length="205" mass="24133">MTNVHLTPEKPIYEGSLWQIDGQAIDRICATALFYYDCDNIADASISFRTQGNREDLSHKSKYVVGDWLSIERIFAMKIRETRLRVIFYPNVYQNRLGPFELVDKTRPGHCKMLALFLVDPTNPIISTANIPPQRQDWWSERFEDLTFVRTLPPELWHQINGNVNFPIIKETAKKTREDMTSERSALNKEINERWRKSDWAFPNR</sequence>
<feature type="domain" description="DUF4246" evidence="1">
    <location>
        <begin position="1"/>
        <end position="141"/>
    </location>
</feature>
<dbReference type="EMBL" id="NKCI01000075">
    <property type="protein sequence ID" value="RSL58206.1"/>
    <property type="molecule type" value="Genomic_DNA"/>
</dbReference>
<proteinExistence type="predicted"/>
<dbReference type="Pfam" id="PF14033">
    <property type="entry name" value="DUF4246"/>
    <property type="match status" value="1"/>
</dbReference>
<evidence type="ECO:0000313" key="2">
    <source>
        <dbReference type="EMBL" id="RSL58206.1"/>
    </source>
</evidence>
<dbReference type="Proteomes" id="UP000288168">
    <property type="component" value="Unassembled WGS sequence"/>
</dbReference>
<reference evidence="2 3" key="1">
    <citation type="submission" date="2017-06" db="EMBL/GenBank/DDBJ databases">
        <title>Comparative genomic analysis of Ambrosia Fusariam Clade fungi.</title>
        <authorList>
            <person name="Stajich J.E."/>
            <person name="Carrillo J."/>
            <person name="Kijimoto T."/>
            <person name="Eskalen A."/>
            <person name="O'Donnell K."/>
            <person name="Kasson M."/>
        </authorList>
    </citation>
    <scope>NUCLEOTIDE SEQUENCE [LARGE SCALE GENOMIC DNA]</scope>
    <source>
        <strain evidence="2 3">NRRL62584</strain>
    </source>
</reference>
<evidence type="ECO:0000313" key="3">
    <source>
        <dbReference type="Proteomes" id="UP000288168"/>
    </source>
</evidence>
<dbReference type="PANTHER" id="PTHR33119">
    <property type="entry name" value="IFI3P"/>
    <property type="match status" value="1"/>
</dbReference>
<accession>A0A428PYT5</accession>
<gene>
    <name evidence="2" type="ORF">CEP54_007840</name>
</gene>
<protein>
    <recommendedName>
        <fullName evidence="1">DUF4246 domain-containing protein</fullName>
    </recommendedName>
</protein>
<comment type="caution">
    <text evidence="2">The sequence shown here is derived from an EMBL/GenBank/DDBJ whole genome shotgun (WGS) entry which is preliminary data.</text>
</comment>
<dbReference type="PANTHER" id="PTHR33119:SF1">
    <property type="entry name" value="FE2OG DIOXYGENASE DOMAIN-CONTAINING PROTEIN"/>
    <property type="match status" value="1"/>
</dbReference>
<keyword evidence="3" id="KW-1185">Reference proteome</keyword>
<evidence type="ECO:0000259" key="1">
    <source>
        <dbReference type="Pfam" id="PF14033"/>
    </source>
</evidence>
<organism evidence="2 3">
    <name type="scientific">Fusarium duplospermum</name>
    <dbReference type="NCBI Taxonomy" id="1325734"/>
    <lineage>
        <taxon>Eukaryota</taxon>
        <taxon>Fungi</taxon>
        <taxon>Dikarya</taxon>
        <taxon>Ascomycota</taxon>
        <taxon>Pezizomycotina</taxon>
        <taxon>Sordariomycetes</taxon>
        <taxon>Hypocreomycetidae</taxon>
        <taxon>Hypocreales</taxon>
        <taxon>Nectriaceae</taxon>
        <taxon>Fusarium</taxon>
        <taxon>Fusarium solani species complex</taxon>
    </lineage>
</organism>
<dbReference type="OrthoDB" id="415532at2759"/>
<dbReference type="InterPro" id="IPR049192">
    <property type="entry name" value="DUF4246_C"/>
</dbReference>